<dbReference type="EMBL" id="SGPM01000082">
    <property type="protein sequence ID" value="THH30403.1"/>
    <property type="molecule type" value="Genomic_DNA"/>
</dbReference>
<dbReference type="OrthoDB" id="10527273at2759"/>
<sequence length="378" mass="42098">MADIDPRFQVVHEQLSDAIGNARELPYSQIGDNLQALVVEAGSFDFLDSLARETQLIGERVVATDQLLIHVQDVLGQAINSPDISRGYPGLKNDLGYIVDVWSGQTKSQAWNDLKWTSRDTASEAMVEIKSFVHGLIPFLLDGSTPTADKKVKLEEYIAYLNITAPPADGLDATLKTFAEDVSSCVEKWQEIYEKYRDSIGNQFLDGFLAEWESLAYTLTDLSEKTHQLATGLGLLPLSSGVSSSLSSAIPSPWIEVMMNTLGGHVSNPLRLAINSEKDEVPANLDHKRQQYLDLDAKQNATARVHLNLMYCNMEVNALVQMLQAFINVWTNLVHDVTTIKDWSVGYSEEYIQHLQATQVQYQALHKGLEQYVDAVSH</sequence>
<organism evidence="1 2">
    <name type="scientific">Antrodiella citrinella</name>
    <dbReference type="NCBI Taxonomy" id="2447956"/>
    <lineage>
        <taxon>Eukaryota</taxon>
        <taxon>Fungi</taxon>
        <taxon>Dikarya</taxon>
        <taxon>Basidiomycota</taxon>
        <taxon>Agaricomycotina</taxon>
        <taxon>Agaricomycetes</taxon>
        <taxon>Polyporales</taxon>
        <taxon>Steccherinaceae</taxon>
        <taxon>Antrodiella</taxon>
    </lineage>
</organism>
<accession>A0A4V3XIT2</accession>
<evidence type="ECO:0000313" key="1">
    <source>
        <dbReference type="EMBL" id="THH30403.1"/>
    </source>
</evidence>
<comment type="caution">
    <text evidence="1">The sequence shown here is derived from an EMBL/GenBank/DDBJ whole genome shotgun (WGS) entry which is preliminary data.</text>
</comment>
<keyword evidence="2" id="KW-1185">Reference proteome</keyword>
<name>A0A4V3XIT2_9APHY</name>
<evidence type="ECO:0000313" key="2">
    <source>
        <dbReference type="Proteomes" id="UP000308730"/>
    </source>
</evidence>
<proteinExistence type="predicted"/>
<gene>
    <name evidence="1" type="ORF">EUX98_g3779</name>
</gene>
<dbReference type="AlphaFoldDB" id="A0A4V3XIT2"/>
<dbReference type="Proteomes" id="UP000308730">
    <property type="component" value="Unassembled WGS sequence"/>
</dbReference>
<protein>
    <submittedName>
        <fullName evidence="1">Uncharacterized protein</fullName>
    </submittedName>
</protein>
<reference evidence="1 2" key="1">
    <citation type="submission" date="2019-02" db="EMBL/GenBank/DDBJ databases">
        <title>Genome sequencing of the rare red list fungi Antrodiella citrinella (Flaviporus citrinellus).</title>
        <authorList>
            <person name="Buettner E."/>
            <person name="Kellner H."/>
        </authorList>
    </citation>
    <scope>NUCLEOTIDE SEQUENCE [LARGE SCALE GENOMIC DNA]</scope>
    <source>
        <strain evidence="1 2">DSM 108506</strain>
    </source>
</reference>